<protein>
    <submittedName>
        <fullName evidence="2">Uncharacterized protein</fullName>
    </submittedName>
</protein>
<proteinExistence type="predicted"/>
<dbReference type="Proteomes" id="UP000313359">
    <property type="component" value="Unassembled WGS sequence"/>
</dbReference>
<sequence length="234" mass="26770">MIQNRGANRASFMWGSSTRNVRIERMWVEVGTQFYCHDFQRQWNKHPVSGVGRNMTPNDMHFLSNIQQGSLPTLDHNDIPPSVLSRHYRTEGQRRRRRPGQTGAGHYDDDGFESPTSDGNGGAVNAQLVDQQQRHVRHPPIPVPGSNSPFSEETEELFISCLNHVRAQERIPTDLGVSPIEWVDGLYGNIEVINFGRGGRQEELVLPFNIWWRRAVEWTQGLELMTALLIEEDE</sequence>
<evidence type="ECO:0000313" key="2">
    <source>
        <dbReference type="EMBL" id="RPD54150.1"/>
    </source>
</evidence>
<dbReference type="STRING" id="1328759.A0A5C2RU12"/>
<reference evidence="2" key="1">
    <citation type="journal article" date="2018" name="Genome Biol. Evol.">
        <title>Genomics and development of Lentinus tigrinus, a white-rot wood-decaying mushroom with dimorphic fruiting bodies.</title>
        <authorList>
            <person name="Wu B."/>
            <person name="Xu Z."/>
            <person name="Knudson A."/>
            <person name="Carlson A."/>
            <person name="Chen N."/>
            <person name="Kovaka S."/>
            <person name="LaButti K."/>
            <person name="Lipzen A."/>
            <person name="Pennachio C."/>
            <person name="Riley R."/>
            <person name="Schakwitz W."/>
            <person name="Umezawa K."/>
            <person name="Ohm R.A."/>
            <person name="Grigoriev I.V."/>
            <person name="Nagy L.G."/>
            <person name="Gibbons J."/>
            <person name="Hibbett D."/>
        </authorList>
    </citation>
    <scope>NUCLEOTIDE SEQUENCE [LARGE SCALE GENOMIC DNA]</scope>
    <source>
        <strain evidence="2">ALCF2SS1-6</strain>
    </source>
</reference>
<accession>A0A5C2RU12</accession>
<keyword evidence="3" id="KW-1185">Reference proteome</keyword>
<dbReference type="AlphaFoldDB" id="A0A5C2RU12"/>
<dbReference type="OrthoDB" id="2792799at2759"/>
<name>A0A5C2RU12_9APHY</name>
<organism evidence="2 3">
    <name type="scientific">Lentinus tigrinus ALCF2SS1-6</name>
    <dbReference type="NCBI Taxonomy" id="1328759"/>
    <lineage>
        <taxon>Eukaryota</taxon>
        <taxon>Fungi</taxon>
        <taxon>Dikarya</taxon>
        <taxon>Basidiomycota</taxon>
        <taxon>Agaricomycotina</taxon>
        <taxon>Agaricomycetes</taxon>
        <taxon>Polyporales</taxon>
        <taxon>Polyporaceae</taxon>
        <taxon>Lentinus</taxon>
    </lineage>
</organism>
<feature type="region of interest" description="Disordered" evidence="1">
    <location>
        <begin position="69"/>
        <end position="124"/>
    </location>
</feature>
<gene>
    <name evidence="2" type="ORF">L227DRAFT_512122</name>
</gene>
<dbReference type="EMBL" id="ML122309">
    <property type="protein sequence ID" value="RPD54150.1"/>
    <property type="molecule type" value="Genomic_DNA"/>
</dbReference>
<evidence type="ECO:0000256" key="1">
    <source>
        <dbReference type="SAM" id="MobiDB-lite"/>
    </source>
</evidence>
<evidence type="ECO:0000313" key="3">
    <source>
        <dbReference type="Proteomes" id="UP000313359"/>
    </source>
</evidence>